<comment type="caution">
    <text evidence="1">The sequence shown here is derived from an EMBL/GenBank/DDBJ whole genome shotgun (WGS) entry which is preliminary data.</text>
</comment>
<dbReference type="AlphaFoldDB" id="B1UZL6"/>
<evidence type="ECO:0000313" key="2">
    <source>
        <dbReference type="Proteomes" id="UP000003188"/>
    </source>
</evidence>
<dbReference type="Proteomes" id="UP000003188">
    <property type="component" value="Unassembled WGS sequence"/>
</dbReference>
<dbReference type="EMBL" id="ABOO01000003">
    <property type="protein sequence ID" value="EDT73025.1"/>
    <property type="molecule type" value="Genomic_DNA"/>
</dbReference>
<gene>
    <name evidence="1" type="ORF">CJD_1703</name>
</gene>
<proteinExistence type="predicted"/>
<protein>
    <submittedName>
        <fullName evidence="1">YD repeat protein</fullName>
    </submittedName>
</protein>
<sequence>MDTVGRGGSLEGFSGKSLESIKEKLLEGLKNQCNFIRENSLDELKSFNKSIEKANENEISEIDNSPIKNKIEGCRREGEVLDELKDLYPEEEGYKIEQEVYLRDENGKVVKDPETGEARRIDFIITKDGKVVKSIEVTSKTASKEVQTAKENRIRESGGNYIKDSNGNLVEIPKNIKTEIWRRE</sequence>
<organism evidence="1 2">
    <name type="scientific">Clostridium perfringens D str. JGS1721</name>
    <dbReference type="NCBI Taxonomy" id="488537"/>
    <lineage>
        <taxon>Bacteria</taxon>
        <taxon>Bacillati</taxon>
        <taxon>Bacillota</taxon>
        <taxon>Clostridia</taxon>
        <taxon>Eubacteriales</taxon>
        <taxon>Clostridiaceae</taxon>
        <taxon>Clostridium</taxon>
    </lineage>
</organism>
<evidence type="ECO:0000313" key="1">
    <source>
        <dbReference type="EMBL" id="EDT73025.1"/>
    </source>
</evidence>
<name>B1UZL6_CLOPF</name>
<accession>B1UZL6</accession>
<reference evidence="1 2" key="1">
    <citation type="submission" date="2008-03" db="EMBL/GenBank/DDBJ databases">
        <authorList>
            <person name="Paulsen I."/>
            <person name="Sebastian Y."/>
        </authorList>
    </citation>
    <scope>NUCLEOTIDE SEQUENCE [LARGE SCALE GENOMIC DNA]</scope>
    <source>
        <strain evidence="2">D str. JGS1721</strain>
    </source>
</reference>